<feature type="compositionally biased region" description="Polar residues" evidence="1">
    <location>
        <begin position="386"/>
        <end position="403"/>
    </location>
</feature>
<dbReference type="AlphaFoldDB" id="A0A3N4L4T5"/>
<feature type="compositionally biased region" description="Acidic residues" evidence="1">
    <location>
        <begin position="157"/>
        <end position="170"/>
    </location>
</feature>
<name>A0A3N4L4T5_9PEZI</name>
<feature type="compositionally biased region" description="Polar residues" evidence="1">
    <location>
        <begin position="235"/>
        <end position="244"/>
    </location>
</feature>
<reference evidence="2 3" key="1">
    <citation type="journal article" date="2018" name="Nat. Ecol. Evol.">
        <title>Pezizomycetes genomes reveal the molecular basis of ectomycorrhizal truffle lifestyle.</title>
        <authorList>
            <person name="Murat C."/>
            <person name="Payen T."/>
            <person name="Noel B."/>
            <person name="Kuo A."/>
            <person name="Morin E."/>
            <person name="Chen J."/>
            <person name="Kohler A."/>
            <person name="Krizsan K."/>
            <person name="Balestrini R."/>
            <person name="Da Silva C."/>
            <person name="Montanini B."/>
            <person name="Hainaut M."/>
            <person name="Levati E."/>
            <person name="Barry K.W."/>
            <person name="Belfiori B."/>
            <person name="Cichocki N."/>
            <person name="Clum A."/>
            <person name="Dockter R.B."/>
            <person name="Fauchery L."/>
            <person name="Guy J."/>
            <person name="Iotti M."/>
            <person name="Le Tacon F."/>
            <person name="Lindquist E.A."/>
            <person name="Lipzen A."/>
            <person name="Malagnac F."/>
            <person name="Mello A."/>
            <person name="Molinier V."/>
            <person name="Miyauchi S."/>
            <person name="Poulain J."/>
            <person name="Riccioni C."/>
            <person name="Rubini A."/>
            <person name="Sitrit Y."/>
            <person name="Splivallo R."/>
            <person name="Traeger S."/>
            <person name="Wang M."/>
            <person name="Zifcakova L."/>
            <person name="Wipf D."/>
            <person name="Zambonelli A."/>
            <person name="Paolocci F."/>
            <person name="Nowrousian M."/>
            <person name="Ottonello S."/>
            <person name="Baldrian P."/>
            <person name="Spatafora J.W."/>
            <person name="Henrissat B."/>
            <person name="Nagy L.G."/>
            <person name="Aury J.M."/>
            <person name="Wincker P."/>
            <person name="Grigoriev I.V."/>
            <person name="Bonfante P."/>
            <person name="Martin F.M."/>
        </authorList>
    </citation>
    <scope>NUCLEOTIDE SEQUENCE [LARGE SCALE GENOMIC DNA]</scope>
    <source>
        <strain evidence="2 3">ATCC MYA-4762</strain>
    </source>
</reference>
<evidence type="ECO:0000313" key="2">
    <source>
        <dbReference type="EMBL" id="RPB17900.1"/>
    </source>
</evidence>
<evidence type="ECO:0000313" key="3">
    <source>
        <dbReference type="Proteomes" id="UP000267821"/>
    </source>
</evidence>
<feature type="region of interest" description="Disordered" evidence="1">
    <location>
        <begin position="18"/>
        <end position="510"/>
    </location>
</feature>
<feature type="compositionally biased region" description="Polar residues" evidence="1">
    <location>
        <begin position="88"/>
        <end position="104"/>
    </location>
</feature>
<organism evidence="2 3">
    <name type="scientific">Terfezia boudieri ATCC MYA-4762</name>
    <dbReference type="NCBI Taxonomy" id="1051890"/>
    <lineage>
        <taxon>Eukaryota</taxon>
        <taxon>Fungi</taxon>
        <taxon>Dikarya</taxon>
        <taxon>Ascomycota</taxon>
        <taxon>Pezizomycotina</taxon>
        <taxon>Pezizomycetes</taxon>
        <taxon>Pezizales</taxon>
        <taxon>Pezizaceae</taxon>
        <taxon>Terfezia</taxon>
    </lineage>
</organism>
<feature type="compositionally biased region" description="Low complexity" evidence="1">
    <location>
        <begin position="214"/>
        <end position="225"/>
    </location>
</feature>
<feature type="compositionally biased region" description="Acidic residues" evidence="1">
    <location>
        <begin position="48"/>
        <end position="57"/>
    </location>
</feature>
<feature type="compositionally biased region" description="Polar residues" evidence="1">
    <location>
        <begin position="61"/>
        <end position="73"/>
    </location>
</feature>
<feature type="compositionally biased region" description="Basic and acidic residues" evidence="1">
    <location>
        <begin position="32"/>
        <end position="41"/>
    </location>
</feature>
<accession>A0A3N4L4T5</accession>
<feature type="compositionally biased region" description="Basic and acidic residues" evidence="1">
    <location>
        <begin position="486"/>
        <end position="510"/>
    </location>
</feature>
<dbReference type="OrthoDB" id="10652420at2759"/>
<dbReference type="Proteomes" id="UP000267821">
    <property type="component" value="Unassembled WGS sequence"/>
</dbReference>
<evidence type="ECO:0000256" key="1">
    <source>
        <dbReference type="SAM" id="MobiDB-lite"/>
    </source>
</evidence>
<protein>
    <submittedName>
        <fullName evidence="2">Uncharacterized protein</fullName>
    </submittedName>
</protein>
<dbReference type="EMBL" id="ML121899">
    <property type="protein sequence ID" value="RPB17900.1"/>
    <property type="molecule type" value="Genomic_DNA"/>
</dbReference>
<gene>
    <name evidence="2" type="ORF">L211DRAFT_454485</name>
</gene>
<dbReference type="InParanoid" id="A0A3N4L4T5"/>
<keyword evidence="3" id="KW-1185">Reference proteome</keyword>
<sequence length="510" mass="55991">MCVGLTSMRDIENSNSLAKRDGLLPRGGKVVDPAKFERMRENLGPQDPVEEDEEDEEPTLRIQTAPNAPQQKTKALAFQHKTKAPAPQQRTKAPTPKPTTNVKDNNPAPEIRRNSNNGKVADLIREYKRSKLAPQQNLLQQRKPAAPKRPSPIQPIQEEEGEEEEEEEEIEIRPAPQKSGKKPQPQGSSLKQPSKRPQAPGKPPKQQPEKKQPQGKQQRPSSKKQAPAPEEDEGANQQSPQTSRPGRGEKKQKPKPGKPKLPSPGPSKFQNKKAEKLGGPKVVPQPSQDNGDEEESVWPAPKMQPQISPDISQGGPKDRNGGSRSRKQAGAKPNGSKFRKQGPVSEDDDYDYDVQGSERAAKDAVQTAGAPRDGPGPSQYRKINNAPRTKNQATAKRPNSQPGVTEVVAEDTAGTSADQPKAGGGGEGDNYFKWFRASEQRPTDFIASNRDGWKTKYPAPAIDAEPEASPPAPPATGIEKLPSNKRQREEDQQEAAQKEQNRRASRHENF</sequence>
<proteinExistence type="predicted"/>